<dbReference type="InterPro" id="IPR024983">
    <property type="entry name" value="CHAT_dom"/>
</dbReference>
<dbReference type="InterPro" id="IPR019734">
    <property type="entry name" value="TPR_rpt"/>
</dbReference>
<dbReference type="Pfam" id="PF12770">
    <property type="entry name" value="CHAT"/>
    <property type="match status" value="1"/>
</dbReference>
<keyword evidence="1" id="KW-0175">Coiled coil</keyword>
<accession>A0ABX0UH12</accession>
<protein>
    <submittedName>
        <fullName evidence="3">CHAT domain-containing protein</fullName>
    </submittedName>
</protein>
<dbReference type="InterPro" id="IPR011990">
    <property type="entry name" value="TPR-like_helical_dom_sf"/>
</dbReference>
<evidence type="ECO:0000313" key="4">
    <source>
        <dbReference type="Proteomes" id="UP001179181"/>
    </source>
</evidence>
<name>A0ABX0UH12_9BACT</name>
<evidence type="ECO:0000259" key="2">
    <source>
        <dbReference type="Pfam" id="PF12770"/>
    </source>
</evidence>
<gene>
    <name evidence="3" type="ORF">FHS68_001454</name>
</gene>
<proteinExistence type="predicted"/>
<dbReference type="PANTHER" id="PTHR10098">
    <property type="entry name" value="RAPSYN-RELATED"/>
    <property type="match status" value="1"/>
</dbReference>
<evidence type="ECO:0000256" key="1">
    <source>
        <dbReference type="SAM" id="Coils"/>
    </source>
</evidence>
<keyword evidence="4" id="KW-1185">Reference proteome</keyword>
<dbReference type="SMART" id="SM00028">
    <property type="entry name" value="TPR"/>
    <property type="match status" value="4"/>
</dbReference>
<dbReference type="Proteomes" id="UP001179181">
    <property type="component" value="Unassembled WGS sequence"/>
</dbReference>
<feature type="coiled-coil region" evidence="1">
    <location>
        <begin position="560"/>
        <end position="587"/>
    </location>
</feature>
<dbReference type="Pfam" id="PF13181">
    <property type="entry name" value="TPR_8"/>
    <property type="match status" value="1"/>
</dbReference>
<organism evidence="3 4">
    <name type="scientific">Dyadobacter arcticus</name>
    <dbReference type="NCBI Taxonomy" id="1078754"/>
    <lineage>
        <taxon>Bacteria</taxon>
        <taxon>Pseudomonadati</taxon>
        <taxon>Bacteroidota</taxon>
        <taxon>Cytophagia</taxon>
        <taxon>Cytophagales</taxon>
        <taxon>Spirosomataceae</taxon>
        <taxon>Dyadobacter</taxon>
    </lineage>
</organism>
<evidence type="ECO:0000313" key="3">
    <source>
        <dbReference type="EMBL" id="NIJ52298.1"/>
    </source>
</evidence>
<comment type="caution">
    <text evidence="3">The sequence shown here is derived from an EMBL/GenBank/DDBJ whole genome shotgun (WGS) entry which is preliminary data.</text>
</comment>
<sequence>MLPSSGSFLSNFLCSISSVLRLLVVTLFCLSLSGTSADAQPAEFWQFVDSSMYYSSVKYDLPKSLNFAEQARQLTHKVYGENSIWYGSTYILFSQAYYSARDFEHAARFAVEHNDRMKALLKNGGDSAVIDQYSIGLMTAATIYSHLKRTSDSEQACLECMEINRPPEHPSTNPYLGTIGKYIECERKLADVYYLNGKKAESIPYYEETFRLLKQEYAKNPIRQKEIAVEICITLNNLGYVHGDMNNYHFAELALKEACDYGEKALPTGAGYYNDALVNLATALATMNQHTEAEIYFKKAEKITRELNEDFKLGLLKANMASQLTNMATTDRIQMRLQAIDLFTKVNGIEKLPIIQEALAQDLIILGDLSKAEKYLHESSQLYFKINKTQRTGNITALWSTLAAARHKPEEALRLNAKALTEYSSQNPEYPKLFRNRSILLTRYGRITEARSAWLTTLARMNEDVKSSFSYLSEFQREQYLDNYDTYREQFLSFSAANKPNAATNGDIYDLLLKSKGMLLERVQQIKQNMAGSSDTILLDKQKRYVDMKTTLARYYQSDQNKDRLHIDSLEKEAEILEKEISRTSARTQHPERKWQQIRAALKPDEAAVEIVRFRIWDTRVNREKFWGTWDDSVNYAALILRHSSKTPQMILLPNGKALEGKHLEAYRTDIDRRTYDADSYRSFWAPLSGALTGAKTVYFSPDGVYHQISLGTLRNKTSGRFLSEEMDIQLVGSTRTLADTLKIQTQANTIALFGYPDYQKADHTQKKDALTELSYHNSPDLDRGAFDFQPLPATKEEVEAIGKIAAKQGWTSQLYTDGNASEENLKRVSSPTVLHIATHGYFLKDTSKVTLSRKALLNAGLVLAGALDSTGRDNSQRDDGLLTAYEVGQLPLKNTKLVTLSACETGLGLIRNGNGVFGLQRAFMTAGSESVLMSLWRVNDRVTKELMEKFYGYWMGGATRHEALRKAQEDIRNTSEQLSHPHYWGGFVLTER</sequence>
<dbReference type="EMBL" id="JAASQJ010000001">
    <property type="protein sequence ID" value="NIJ52298.1"/>
    <property type="molecule type" value="Genomic_DNA"/>
</dbReference>
<feature type="domain" description="CHAT" evidence="2">
    <location>
        <begin position="681"/>
        <end position="990"/>
    </location>
</feature>
<dbReference type="SUPFAM" id="SSF48452">
    <property type="entry name" value="TPR-like"/>
    <property type="match status" value="2"/>
</dbReference>
<dbReference type="Gene3D" id="1.25.40.10">
    <property type="entry name" value="Tetratricopeptide repeat domain"/>
    <property type="match status" value="2"/>
</dbReference>
<dbReference type="PANTHER" id="PTHR10098:SF108">
    <property type="entry name" value="TETRATRICOPEPTIDE REPEAT PROTEIN 28"/>
    <property type="match status" value="1"/>
</dbReference>
<reference evidence="3 4" key="1">
    <citation type="submission" date="2020-03" db="EMBL/GenBank/DDBJ databases">
        <title>Genomic Encyclopedia of Type Strains, Phase IV (KMG-IV): sequencing the most valuable type-strain genomes for metagenomic binning, comparative biology and taxonomic classification.</title>
        <authorList>
            <person name="Goeker M."/>
        </authorList>
    </citation>
    <scope>NUCLEOTIDE SEQUENCE [LARGE SCALE GENOMIC DNA]</scope>
    <source>
        <strain evidence="3 4">DSM 102865</strain>
    </source>
</reference>